<feature type="transmembrane region" description="Helical" evidence="4">
    <location>
        <begin position="163"/>
        <end position="183"/>
    </location>
</feature>
<evidence type="ECO:0000313" key="6">
    <source>
        <dbReference type="EMBL" id="ORY68905.1"/>
    </source>
</evidence>
<dbReference type="PANTHER" id="PTHR12483">
    <property type="entry name" value="SOLUTE CARRIER FAMILY 31 COPPER TRANSPORTERS"/>
    <property type="match status" value="1"/>
</dbReference>
<dbReference type="GO" id="GO:0005886">
    <property type="term" value="C:plasma membrane"/>
    <property type="evidence" value="ECO:0007669"/>
    <property type="project" value="TreeGrafter"/>
</dbReference>
<comment type="subcellular location">
    <subcellularLocation>
        <location evidence="4">Membrane</location>
        <topology evidence="4">Multi-pass membrane protein</topology>
    </subcellularLocation>
</comment>
<evidence type="ECO:0000256" key="4">
    <source>
        <dbReference type="RuleBase" id="RU367022"/>
    </source>
</evidence>
<comment type="caution">
    <text evidence="6">The sequence shown here is derived from an EMBL/GenBank/DDBJ whole genome shotgun (WGS) entry which is preliminary data.</text>
</comment>
<keyword evidence="3 4" id="KW-0472">Membrane</keyword>
<proteinExistence type="inferred from homology"/>
<sequence length="193" mass="21592">MMHDTGCMGSMGSMSSMKQAHSTTGGAKTMDGSMVMTFFSSSSTPLFSKGWTPQTTTSYMATCFFLVALACIMRMLLALKPVLETSIWWINSNSDRILLPEGNEDIDPVKEDIRRLQKVTSQVKQRWWRWRFSTSLSRATFEVLLAVVGYLLMLAVMTMNIGYFVSVIVGIFLGTFALGDLAMNSSLYEEHQC</sequence>
<evidence type="ECO:0000256" key="1">
    <source>
        <dbReference type="ARBA" id="ARBA00022692"/>
    </source>
</evidence>
<accession>A0A1Y2EDM0</accession>
<keyword evidence="1 4" id="KW-0812">Transmembrane</keyword>
<gene>
    <name evidence="6" type="ORF">BCR38DRAFT_521853</name>
</gene>
<organism evidence="6 7">
    <name type="scientific">Pseudomassariella vexata</name>
    <dbReference type="NCBI Taxonomy" id="1141098"/>
    <lineage>
        <taxon>Eukaryota</taxon>
        <taxon>Fungi</taxon>
        <taxon>Dikarya</taxon>
        <taxon>Ascomycota</taxon>
        <taxon>Pezizomycotina</taxon>
        <taxon>Sordariomycetes</taxon>
        <taxon>Xylariomycetidae</taxon>
        <taxon>Amphisphaeriales</taxon>
        <taxon>Pseudomassariaceae</taxon>
        <taxon>Pseudomassariella</taxon>
    </lineage>
</organism>
<dbReference type="EMBL" id="MCFJ01000003">
    <property type="protein sequence ID" value="ORY68905.1"/>
    <property type="molecule type" value="Genomic_DNA"/>
</dbReference>
<keyword evidence="7" id="KW-1185">Reference proteome</keyword>
<dbReference type="AlphaFoldDB" id="A0A1Y2EDM0"/>
<comment type="similarity">
    <text evidence="4">Belongs to the copper transporter (Ctr) (TC 1.A.56) family. SLC31A subfamily.</text>
</comment>
<dbReference type="Pfam" id="PF04145">
    <property type="entry name" value="Ctr"/>
    <property type="match status" value="1"/>
</dbReference>
<evidence type="ECO:0000256" key="3">
    <source>
        <dbReference type="ARBA" id="ARBA00023136"/>
    </source>
</evidence>
<evidence type="ECO:0000313" key="7">
    <source>
        <dbReference type="Proteomes" id="UP000193689"/>
    </source>
</evidence>
<dbReference type="RefSeq" id="XP_040719192.1">
    <property type="nucleotide sequence ID" value="XM_040865207.1"/>
</dbReference>
<dbReference type="OrthoDB" id="73901at2759"/>
<protein>
    <recommendedName>
        <fullName evidence="4">Copper transport protein</fullName>
    </recommendedName>
</protein>
<dbReference type="STRING" id="1141098.A0A1Y2EDM0"/>
<feature type="compositionally biased region" description="Low complexity" evidence="5">
    <location>
        <begin position="8"/>
        <end position="17"/>
    </location>
</feature>
<name>A0A1Y2EDM0_9PEZI</name>
<keyword evidence="4" id="KW-0813">Transport</keyword>
<dbReference type="GeneID" id="63781419"/>
<feature type="transmembrane region" description="Helical" evidence="4">
    <location>
        <begin position="58"/>
        <end position="77"/>
    </location>
</feature>
<feature type="transmembrane region" description="Helical" evidence="4">
    <location>
        <begin position="139"/>
        <end position="157"/>
    </location>
</feature>
<dbReference type="GO" id="GO:0005375">
    <property type="term" value="F:copper ion transmembrane transporter activity"/>
    <property type="evidence" value="ECO:0007669"/>
    <property type="project" value="UniProtKB-UniRule"/>
</dbReference>
<dbReference type="InParanoid" id="A0A1Y2EDM0"/>
<keyword evidence="4" id="KW-0406">Ion transport</keyword>
<dbReference type="InterPro" id="IPR007274">
    <property type="entry name" value="Cop_transporter"/>
</dbReference>
<keyword evidence="4" id="KW-0186">Copper</keyword>
<dbReference type="Proteomes" id="UP000193689">
    <property type="component" value="Unassembled WGS sequence"/>
</dbReference>
<feature type="region of interest" description="Disordered" evidence="5">
    <location>
        <begin position="1"/>
        <end position="26"/>
    </location>
</feature>
<evidence type="ECO:0000256" key="2">
    <source>
        <dbReference type="ARBA" id="ARBA00022989"/>
    </source>
</evidence>
<evidence type="ECO:0000256" key="5">
    <source>
        <dbReference type="SAM" id="MobiDB-lite"/>
    </source>
</evidence>
<keyword evidence="2 4" id="KW-1133">Transmembrane helix</keyword>
<reference evidence="6 7" key="1">
    <citation type="submission" date="2016-07" db="EMBL/GenBank/DDBJ databases">
        <title>Pervasive Adenine N6-methylation of Active Genes in Fungi.</title>
        <authorList>
            <consortium name="DOE Joint Genome Institute"/>
            <person name="Mondo S.J."/>
            <person name="Dannebaum R.O."/>
            <person name="Kuo R.C."/>
            <person name="Labutti K."/>
            <person name="Haridas S."/>
            <person name="Kuo A."/>
            <person name="Salamov A."/>
            <person name="Ahrendt S.R."/>
            <person name="Lipzen A."/>
            <person name="Sullivan W."/>
            <person name="Andreopoulos W.B."/>
            <person name="Clum A."/>
            <person name="Lindquist E."/>
            <person name="Daum C."/>
            <person name="Ramamoorthy G.K."/>
            <person name="Gryganskyi A."/>
            <person name="Culley D."/>
            <person name="Magnuson J.K."/>
            <person name="James T.Y."/>
            <person name="O'Malley M.A."/>
            <person name="Stajich J.E."/>
            <person name="Spatafora J.W."/>
            <person name="Visel A."/>
            <person name="Grigoriev I.V."/>
        </authorList>
    </citation>
    <scope>NUCLEOTIDE SEQUENCE [LARGE SCALE GENOMIC DNA]</scope>
    <source>
        <strain evidence="6 7">CBS 129021</strain>
    </source>
</reference>
<keyword evidence="4" id="KW-0187">Copper transport</keyword>
<dbReference type="PANTHER" id="PTHR12483:SF120">
    <property type="entry name" value="HIGH-AFFINITY COPPER TRANSPORTER CTRA2"/>
    <property type="match status" value="1"/>
</dbReference>